<keyword evidence="2" id="KW-0812">Transmembrane</keyword>
<reference evidence="3 4" key="1">
    <citation type="submission" date="2019-10" db="EMBL/GenBank/DDBJ databases">
        <title>Draft whole-genome sequence of the purple nonsulfur photosynthetic bacterium Roseospira navarrensis DSM 15114.</title>
        <authorList>
            <person name="Kyndt J.A."/>
            <person name="Meyer T.E."/>
        </authorList>
    </citation>
    <scope>NUCLEOTIDE SEQUENCE [LARGE SCALE GENOMIC DNA]</scope>
    <source>
        <strain evidence="3 4">DSM 15114</strain>
    </source>
</reference>
<evidence type="ECO:0000256" key="2">
    <source>
        <dbReference type="SAM" id="Phobius"/>
    </source>
</evidence>
<dbReference type="EMBL" id="WIVE01000092">
    <property type="protein sequence ID" value="MQX38361.1"/>
    <property type="molecule type" value="Genomic_DNA"/>
</dbReference>
<evidence type="ECO:0008006" key="5">
    <source>
        <dbReference type="Google" id="ProtNLM"/>
    </source>
</evidence>
<sequence>MTPPGGPFSSSAPGARMGATARWPAYGTPWPGAGASDPSIAALDTDPAGWAAAPMARGSLALFLALYLLLLAFFIMLTALSSLESERSRAVMDSLTVTFSRAAPEPPTRVTVLLEDLSGQEQAAETFIALVQQVFDAAAPTVQVRHLISGRSIEVLVRGNSMFRPGADTLRPGQLGMLDALVAALSSPPPGLRFEMAAVLQTGPADTPDAAAVPLPVSPQALPVRRAGVLGRTMNARGAPPGSVVVGLEPGEAGWVRLTFRAVDVARWHPDLREAPADAVPIDAPDPAADSGAPPVEGAQPGAPDASLPDQPAPPTPPGEAAGPADPQRTPP</sequence>
<keyword evidence="4" id="KW-1185">Reference proteome</keyword>
<name>A0A7X2D4Z9_9PROT</name>
<protein>
    <recommendedName>
        <fullName evidence="5">Motility protein B-like N-terminal domain-containing protein</fullName>
    </recommendedName>
</protein>
<dbReference type="Proteomes" id="UP000434582">
    <property type="component" value="Unassembled WGS sequence"/>
</dbReference>
<accession>A0A7X2D4Z9</accession>
<organism evidence="3 4">
    <name type="scientific">Roseospira navarrensis</name>
    <dbReference type="NCBI Taxonomy" id="140058"/>
    <lineage>
        <taxon>Bacteria</taxon>
        <taxon>Pseudomonadati</taxon>
        <taxon>Pseudomonadota</taxon>
        <taxon>Alphaproteobacteria</taxon>
        <taxon>Rhodospirillales</taxon>
        <taxon>Rhodospirillaceae</taxon>
        <taxon>Roseospira</taxon>
    </lineage>
</organism>
<feature type="compositionally biased region" description="Low complexity" evidence="1">
    <location>
        <begin position="277"/>
        <end position="295"/>
    </location>
</feature>
<gene>
    <name evidence="3" type="ORF">GHC57_17735</name>
</gene>
<evidence type="ECO:0000313" key="4">
    <source>
        <dbReference type="Proteomes" id="UP000434582"/>
    </source>
</evidence>
<keyword evidence="2" id="KW-0472">Membrane</keyword>
<dbReference type="RefSeq" id="WP_153346758.1">
    <property type="nucleotide sequence ID" value="NZ_WIVE01000092.1"/>
</dbReference>
<feature type="region of interest" description="Disordered" evidence="1">
    <location>
        <begin position="276"/>
        <end position="332"/>
    </location>
</feature>
<feature type="transmembrane region" description="Helical" evidence="2">
    <location>
        <begin position="60"/>
        <end position="80"/>
    </location>
</feature>
<dbReference type="AlphaFoldDB" id="A0A7X2D4Z9"/>
<comment type="caution">
    <text evidence="3">The sequence shown here is derived from an EMBL/GenBank/DDBJ whole genome shotgun (WGS) entry which is preliminary data.</text>
</comment>
<keyword evidence="2" id="KW-1133">Transmembrane helix</keyword>
<evidence type="ECO:0000313" key="3">
    <source>
        <dbReference type="EMBL" id="MQX38361.1"/>
    </source>
</evidence>
<feature type="compositionally biased region" description="Low complexity" evidence="1">
    <location>
        <begin position="319"/>
        <end position="332"/>
    </location>
</feature>
<dbReference type="OrthoDB" id="7365880at2"/>
<evidence type="ECO:0000256" key="1">
    <source>
        <dbReference type="SAM" id="MobiDB-lite"/>
    </source>
</evidence>
<proteinExistence type="predicted"/>